<comment type="caution">
    <text evidence="1">The sequence shown here is derived from an EMBL/GenBank/DDBJ whole genome shotgun (WGS) entry which is preliminary data.</text>
</comment>
<accession>A0A4R2GJJ0</accession>
<gene>
    <name evidence="1" type="ORF">EV194_10428</name>
</gene>
<dbReference type="AlphaFoldDB" id="A0A4R2GJJ0"/>
<dbReference type="Proteomes" id="UP000295221">
    <property type="component" value="Unassembled WGS sequence"/>
</dbReference>
<evidence type="ECO:0000313" key="2">
    <source>
        <dbReference type="Proteomes" id="UP000295221"/>
    </source>
</evidence>
<name>A0A4R2GJJ0_9BACT</name>
<protein>
    <submittedName>
        <fullName evidence="1">Uncharacterized protein</fullName>
    </submittedName>
</protein>
<dbReference type="OrthoDB" id="1098088at2"/>
<reference evidence="1 2" key="1">
    <citation type="submission" date="2019-03" db="EMBL/GenBank/DDBJ databases">
        <title>Genomic Encyclopedia of Type Strains, Phase IV (KMG-IV): sequencing the most valuable type-strain genomes for metagenomic binning, comparative biology and taxonomic classification.</title>
        <authorList>
            <person name="Goeker M."/>
        </authorList>
    </citation>
    <scope>NUCLEOTIDE SEQUENCE [LARGE SCALE GENOMIC DNA]</scope>
    <source>
        <strain evidence="1 2">DSM 24179</strain>
    </source>
</reference>
<organism evidence="1 2">
    <name type="scientific">Natronoflexus pectinivorans</name>
    <dbReference type="NCBI Taxonomy" id="682526"/>
    <lineage>
        <taxon>Bacteria</taxon>
        <taxon>Pseudomonadati</taxon>
        <taxon>Bacteroidota</taxon>
        <taxon>Bacteroidia</taxon>
        <taxon>Marinilabiliales</taxon>
        <taxon>Marinilabiliaceae</taxon>
        <taxon>Natronoflexus</taxon>
    </lineage>
</organism>
<dbReference type="EMBL" id="SLWK01000004">
    <property type="protein sequence ID" value="TCO08717.1"/>
    <property type="molecule type" value="Genomic_DNA"/>
</dbReference>
<proteinExistence type="predicted"/>
<dbReference type="RefSeq" id="WP_132433311.1">
    <property type="nucleotide sequence ID" value="NZ_SLWK01000004.1"/>
</dbReference>
<sequence length="224" mass="26994">MIRILIISILTLCFTINEINGENPEHGWFKTPDTTILMPKKWDIPEKHHPPLQEIVPDVQSLHDQRITVKYAHIGTTMNARPTIWSLIFRNRDNRHYIIRVNKNEEFEGVQYNPDIPMESRIGLWIHELMHIKDYNDRGFFGVLERGWQYLSKRGRAKFEYEIDMMVIEAGYRYYLYRWAYYVLYDSNASDDYKQYKRDVYLTPEEILGDMDELGYVHIPLFFF</sequence>
<evidence type="ECO:0000313" key="1">
    <source>
        <dbReference type="EMBL" id="TCO08717.1"/>
    </source>
</evidence>
<keyword evidence="2" id="KW-1185">Reference proteome</keyword>